<gene>
    <name evidence="2" type="ORF">EC847_105249</name>
</gene>
<accession>A0A4V3BPF4</accession>
<feature type="transmembrane region" description="Helical" evidence="1">
    <location>
        <begin position="64"/>
        <end position="82"/>
    </location>
</feature>
<organism evidence="2 3">
    <name type="scientific">Scandinavium goeteborgense</name>
    <dbReference type="NCBI Taxonomy" id="1851514"/>
    <lineage>
        <taxon>Bacteria</taxon>
        <taxon>Pseudomonadati</taxon>
        <taxon>Pseudomonadota</taxon>
        <taxon>Gammaproteobacteria</taxon>
        <taxon>Enterobacterales</taxon>
        <taxon>Enterobacteriaceae</taxon>
        <taxon>Scandinavium</taxon>
    </lineage>
</organism>
<keyword evidence="1" id="KW-1133">Transmembrane helix</keyword>
<feature type="transmembrane region" description="Helical" evidence="1">
    <location>
        <begin position="94"/>
        <end position="113"/>
    </location>
</feature>
<proteinExistence type="predicted"/>
<comment type="caution">
    <text evidence="2">The sequence shown here is derived from an EMBL/GenBank/DDBJ whole genome shotgun (WGS) entry which is preliminary data.</text>
</comment>
<keyword evidence="1" id="KW-0472">Membrane</keyword>
<protein>
    <submittedName>
        <fullName evidence="2">Uncharacterized protein</fullName>
    </submittedName>
</protein>
<keyword evidence="3" id="KW-1185">Reference proteome</keyword>
<dbReference type="OrthoDB" id="1425700at2"/>
<dbReference type="EMBL" id="SNVX01000005">
    <property type="protein sequence ID" value="TDN58612.1"/>
    <property type="molecule type" value="Genomic_DNA"/>
</dbReference>
<dbReference type="Proteomes" id="UP000295530">
    <property type="component" value="Unassembled WGS sequence"/>
</dbReference>
<evidence type="ECO:0000313" key="3">
    <source>
        <dbReference type="Proteomes" id="UP000295530"/>
    </source>
</evidence>
<dbReference type="AlphaFoldDB" id="A0A4V3BPF4"/>
<evidence type="ECO:0000256" key="1">
    <source>
        <dbReference type="SAM" id="Phobius"/>
    </source>
</evidence>
<evidence type="ECO:0000313" key="2">
    <source>
        <dbReference type="EMBL" id="TDN58612.1"/>
    </source>
</evidence>
<sequence length="208" mass="23405">MPLVRTIIYFLLAAVLASTVLFGLWLDVHVLQDKLGEISVTEILQEGMLAGIIGIHFKLVNDSAFMRNCNLLVGGFFLAMLIRELDALFDFISHGSWVWFALVASLTVVAYTARHYRKTLAELSRYPLTPHYGMMISGLLCILVFSRLFGMHALWGSVLGDEYVRVVKNMVEEGAESFGYTLCLTSSIAYYFYQLRSERSLTEPSPTV</sequence>
<keyword evidence="1" id="KW-0812">Transmembrane</keyword>
<reference evidence="2 3" key="1">
    <citation type="submission" date="2019-03" db="EMBL/GenBank/DDBJ databases">
        <title>Genomic analyses of the natural microbiome of Caenorhabditis elegans.</title>
        <authorList>
            <person name="Samuel B."/>
        </authorList>
    </citation>
    <scope>NUCLEOTIDE SEQUENCE [LARGE SCALE GENOMIC DNA]</scope>
    <source>
        <strain evidence="2 3">BIGb0156</strain>
    </source>
</reference>
<dbReference type="RefSeq" id="WP_133461255.1">
    <property type="nucleotide sequence ID" value="NZ_SNVX01000005.1"/>
</dbReference>
<feature type="transmembrane region" description="Helical" evidence="1">
    <location>
        <begin position="7"/>
        <end position="26"/>
    </location>
</feature>
<feature type="transmembrane region" description="Helical" evidence="1">
    <location>
        <begin position="134"/>
        <end position="155"/>
    </location>
</feature>
<name>A0A4V3BPF4_SCAGO</name>